<name>A0ABC9ZJH8_CORST</name>
<dbReference type="EMBL" id="BJLD01000001">
    <property type="protein sequence ID" value="GEA41888.1"/>
    <property type="molecule type" value="Genomic_DNA"/>
</dbReference>
<organism evidence="1 2">
    <name type="scientific">Corynebacterium striatum</name>
    <dbReference type="NCBI Taxonomy" id="43770"/>
    <lineage>
        <taxon>Bacteria</taxon>
        <taxon>Bacillati</taxon>
        <taxon>Actinomycetota</taxon>
        <taxon>Actinomycetes</taxon>
        <taxon>Mycobacteriales</taxon>
        <taxon>Corynebacteriaceae</taxon>
        <taxon>Corynebacterium</taxon>
    </lineage>
</organism>
<proteinExistence type="predicted"/>
<reference evidence="1 2" key="1">
    <citation type="submission" date="2019-06" db="EMBL/GenBank/DDBJ databases">
        <title>Draft genome sequence of Corynebacterium striatum NBRC 15291.</title>
        <authorList>
            <person name="Miura T."/>
            <person name="Furukawa M."/>
            <person name="Shimamura M."/>
            <person name="Ohyama Y."/>
            <person name="Yamazoe A."/>
            <person name="Kawasaki H."/>
        </authorList>
    </citation>
    <scope>NUCLEOTIDE SEQUENCE [LARGE SCALE GENOMIC DNA]</scope>
    <source>
        <strain evidence="1 2">NBRC 15291</strain>
    </source>
</reference>
<accession>A0ABC9ZJH8</accession>
<evidence type="ECO:0000313" key="1">
    <source>
        <dbReference type="EMBL" id="GEA41888.1"/>
    </source>
</evidence>
<comment type="caution">
    <text evidence="1">The sequence shown here is derived from an EMBL/GenBank/DDBJ whole genome shotgun (WGS) entry which is preliminary data.</text>
</comment>
<protein>
    <submittedName>
        <fullName evidence="1">Uncharacterized protein</fullName>
    </submittedName>
</protein>
<gene>
    <name evidence="1" type="ORF">Cst04h_00580</name>
</gene>
<sequence length="58" mass="6012">MKVTSTALNAAEPQSHIAQAATVALSVHMFVRLRVGVSKPVLGEASEFVATGYLVAVS</sequence>
<dbReference type="Proteomes" id="UP000315234">
    <property type="component" value="Unassembled WGS sequence"/>
</dbReference>
<dbReference type="AlphaFoldDB" id="A0ABC9ZJH8"/>
<evidence type="ECO:0000313" key="2">
    <source>
        <dbReference type="Proteomes" id="UP000315234"/>
    </source>
</evidence>